<proteinExistence type="predicted"/>
<dbReference type="EMBL" id="PEZT01000012">
    <property type="protein sequence ID" value="PIS09280.1"/>
    <property type="molecule type" value="Genomic_DNA"/>
</dbReference>
<protein>
    <submittedName>
        <fullName evidence="1">Uncharacterized protein</fullName>
    </submittedName>
</protein>
<comment type="caution">
    <text evidence="1">The sequence shown here is derived from an EMBL/GenBank/DDBJ whole genome shotgun (WGS) entry which is preliminary data.</text>
</comment>
<name>A0A2H0W9D3_9BACT</name>
<dbReference type="AlphaFoldDB" id="A0A2H0W9D3"/>
<organism evidence="1 2">
    <name type="scientific">Candidatus Beckwithbacteria bacterium CG10_big_fil_rev_8_21_14_0_10_34_10</name>
    <dbReference type="NCBI Taxonomy" id="1974495"/>
    <lineage>
        <taxon>Bacteria</taxon>
        <taxon>Candidatus Beckwithiibacteriota</taxon>
    </lineage>
</organism>
<dbReference type="Proteomes" id="UP000230093">
    <property type="component" value="Unassembled WGS sequence"/>
</dbReference>
<reference evidence="2" key="1">
    <citation type="submission" date="2017-09" db="EMBL/GenBank/DDBJ databases">
        <title>Depth-based differentiation of microbial function through sediment-hosted aquifers and enrichment of novel symbionts in the deep terrestrial subsurface.</title>
        <authorList>
            <person name="Probst A.J."/>
            <person name="Ladd B."/>
            <person name="Jarett J.K."/>
            <person name="Geller-Mcgrath D.E."/>
            <person name="Sieber C.M.K."/>
            <person name="Emerson J.B."/>
            <person name="Anantharaman K."/>
            <person name="Thomas B.C."/>
            <person name="Malmstrom R."/>
            <person name="Stieglmeier M."/>
            <person name="Klingl A."/>
            <person name="Woyke T."/>
            <person name="Ryan C.M."/>
            <person name="Banfield J.F."/>
        </authorList>
    </citation>
    <scope>NUCLEOTIDE SEQUENCE [LARGE SCALE GENOMIC DNA]</scope>
</reference>
<gene>
    <name evidence="1" type="ORF">COT75_02120</name>
</gene>
<sequence length="101" mass="11233">MSESEMTAGALMDENGPYYVEGHSDCGCFQAKRGPKGVYPNSYFWHVRKHSFLPQEAVDAAMREAGTTRMELEEPNSPQEGRIFSGLGNRYNGINWGPSLS</sequence>
<evidence type="ECO:0000313" key="2">
    <source>
        <dbReference type="Proteomes" id="UP000230093"/>
    </source>
</evidence>
<evidence type="ECO:0000313" key="1">
    <source>
        <dbReference type="EMBL" id="PIS09280.1"/>
    </source>
</evidence>
<accession>A0A2H0W9D3</accession>